<dbReference type="STRING" id="703.SAMEA2665130_00483"/>
<dbReference type="InterPro" id="IPR036768">
    <property type="entry name" value="PolIII_chi_sf"/>
</dbReference>
<organism evidence="1 2">
    <name type="scientific">Plesiomonas shigelloides 302-73</name>
    <dbReference type="NCBI Taxonomy" id="1315976"/>
    <lineage>
        <taxon>Bacteria</taxon>
        <taxon>Pseudomonadati</taxon>
        <taxon>Pseudomonadota</taxon>
        <taxon>Gammaproteobacteria</taxon>
        <taxon>Enterobacterales</taxon>
        <taxon>Enterobacteriaceae</taxon>
        <taxon>Plesiomonas</taxon>
    </lineage>
</organism>
<dbReference type="HOGENOM" id="CLU_131584_0_0_6"/>
<keyword evidence="2" id="KW-1185">Reference proteome</keyword>
<dbReference type="GO" id="GO:0003887">
    <property type="term" value="F:DNA-directed DNA polymerase activity"/>
    <property type="evidence" value="ECO:0007669"/>
    <property type="project" value="InterPro"/>
</dbReference>
<dbReference type="AlphaFoldDB" id="R8ATE3"/>
<dbReference type="GO" id="GO:0006260">
    <property type="term" value="P:DNA replication"/>
    <property type="evidence" value="ECO:0007669"/>
    <property type="project" value="InterPro"/>
</dbReference>
<comment type="caution">
    <text evidence="1">The sequence shown here is derived from an EMBL/GenBank/DDBJ whole genome shotgun (WGS) entry which is preliminary data.</text>
</comment>
<accession>R8ATE3</accession>
<dbReference type="PANTHER" id="PTHR38767">
    <property type="entry name" value="DNA POLYMERASE III SUBUNIT CHI"/>
    <property type="match status" value="1"/>
</dbReference>
<dbReference type="Gene3D" id="3.40.50.10110">
    <property type="entry name" value="DNA polymerase III subunit chi"/>
    <property type="match status" value="1"/>
</dbReference>
<evidence type="ECO:0000313" key="2">
    <source>
        <dbReference type="Proteomes" id="UP000014012"/>
    </source>
</evidence>
<dbReference type="GO" id="GO:0032298">
    <property type="term" value="P:positive regulation of DNA-templated DNA replication initiation"/>
    <property type="evidence" value="ECO:0007669"/>
    <property type="project" value="TreeGrafter"/>
</dbReference>
<gene>
    <name evidence="1" type="ORF">PLESHI_04490</name>
</gene>
<sequence>MMKQATFYLLPASADGELPAGLSAQAYHACRLAADAWRRGQRVLIACASQTEAFAVDEALWQFDPQQFVPHNLAGEGPHYGSPVEIAWPEKRSASRRDLLISLLPDVADFASAFLQVIDFVPCEETLKQQARERYKAYRQAGFQLTTQDLGITPSTN</sequence>
<dbReference type="EMBL" id="AQQO01000030">
    <property type="protein sequence ID" value="EON89619.1"/>
    <property type="molecule type" value="Genomic_DNA"/>
</dbReference>
<name>R8ATE3_PLESH</name>
<dbReference type="GO" id="GO:0003677">
    <property type="term" value="F:DNA binding"/>
    <property type="evidence" value="ECO:0007669"/>
    <property type="project" value="InterPro"/>
</dbReference>
<dbReference type="PATRIC" id="fig|1315976.3.peg.875"/>
<dbReference type="InterPro" id="IPR007459">
    <property type="entry name" value="DNA_pol3_chi"/>
</dbReference>
<proteinExistence type="predicted"/>
<evidence type="ECO:0000313" key="1">
    <source>
        <dbReference type="EMBL" id="EON89619.1"/>
    </source>
</evidence>
<dbReference type="SUPFAM" id="SSF102400">
    <property type="entry name" value="DNA polymerase III chi subunit"/>
    <property type="match status" value="1"/>
</dbReference>
<dbReference type="PANTHER" id="PTHR38767:SF1">
    <property type="entry name" value="DNA POLYMERASE III SUBUNIT CHI"/>
    <property type="match status" value="1"/>
</dbReference>
<reference evidence="1 2" key="1">
    <citation type="journal article" date="2013" name="Genome Announc.">
        <title>Genome Sequence of Plesiomonas shigelloides Strain 302-73 (Serotype O1).</title>
        <authorList>
            <person name="Pique N."/>
            <person name="Aquilini E."/>
            <person name="Alioto T."/>
            <person name="Minana-Galbis D."/>
            <person name="Tomas J.M."/>
        </authorList>
    </citation>
    <scope>NUCLEOTIDE SEQUENCE [LARGE SCALE GENOMIC DNA]</scope>
    <source>
        <strain evidence="1 2">302-73</strain>
    </source>
</reference>
<protein>
    <submittedName>
        <fullName evidence="1">DNA polymerase III subunit chi</fullName>
    </submittedName>
</protein>
<dbReference type="Proteomes" id="UP000014012">
    <property type="component" value="Unassembled WGS sequence"/>
</dbReference>
<dbReference type="Pfam" id="PF04364">
    <property type="entry name" value="DNA_pol3_chi"/>
    <property type="match status" value="1"/>
</dbReference>